<organism evidence="7 8">
    <name type="scientific">Symbiochloris irregularis</name>
    <dbReference type="NCBI Taxonomy" id="706552"/>
    <lineage>
        <taxon>Eukaryota</taxon>
        <taxon>Viridiplantae</taxon>
        <taxon>Chlorophyta</taxon>
        <taxon>core chlorophytes</taxon>
        <taxon>Trebouxiophyceae</taxon>
        <taxon>Trebouxiales</taxon>
        <taxon>Trebouxiaceae</taxon>
        <taxon>Symbiochloris</taxon>
    </lineage>
</organism>
<dbReference type="InterPro" id="IPR004294">
    <property type="entry name" value="Carotenoid_Oase"/>
</dbReference>
<evidence type="ECO:0000256" key="2">
    <source>
        <dbReference type="ARBA" id="ARBA00022723"/>
    </source>
</evidence>
<dbReference type="PANTHER" id="PTHR10543">
    <property type="entry name" value="BETA-CAROTENE DIOXYGENASE"/>
    <property type="match status" value="1"/>
</dbReference>
<keyword evidence="4 5" id="KW-0408">Iron</keyword>
<keyword evidence="2 5" id="KW-0479">Metal-binding</keyword>
<dbReference type="Proteomes" id="UP001465755">
    <property type="component" value="Unassembled WGS sequence"/>
</dbReference>
<gene>
    <name evidence="7" type="ORF">WJX73_008002</name>
</gene>
<dbReference type="InterPro" id="IPR011047">
    <property type="entry name" value="Quinoprotein_ADH-like_sf"/>
</dbReference>
<proteinExistence type="inferred from homology"/>
<dbReference type="GO" id="GO:0016121">
    <property type="term" value="P:carotene catabolic process"/>
    <property type="evidence" value="ECO:0007669"/>
    <property type="project" value="TreeGrafter"/>
</dbReference>
<evidence type="ECO:0000256" key="5">
    <source>
        <dbReference type="PIRSR" id="PIRSR604294-1"/>
    </source>
</evidence>
<keyword evidence="3" id="KW-0560">Oxidoreductase</keyword>
<protein>
    <recommendedName>
        <fullName evidence="9">Carotenoid oxygenase</fullName>
    </recommendedName>
</protein>
<evidence type="ECO:0000256" key="4">
    <source>
        <dbReference type="ARBA" id="ARBA00023004"/>
    </source>
</evidence>
<feature type="binding site" evidence="5">
    <location>
        <position position="235"/>
    </location>
    <ligand>
        <name>Fe cation</name>
        <dbReference type="ChEBI" id="CHEBI:24875"/>
        <note>catalytic</note>
    </ligand>
</feature>
<dbReference type="EMBL" id="JALJOQ010000125">
    <property type="protein sequence ID" value="KAK9795606.1"/>
    <property type="molecule type" value="Genomic_DNA"/>
</dbReference>
<comment type="caution">
    <text evidence="7">The sequence shown here is derived from an EMBL/GenBank/DDBJ whole genome shotgun (WGS) entry which is preliminary data.</text>
</comment>
<evidence type="ECO:0008006" key="9">
    <source>
        <dbReference type="Google" id="ProtNLM"/>
    </source>
</evidence>
<sequence length="540" mass="59282">MLSSKQQLLSGTAPLQKAPAAQSYSRTVRVAAQAAAREVSTSAAVMDRPTVQSSAEQSQLPTQAAKDAAFRTDIAPEQERPFELEVSGSVPKWLKGSYIRNGPGHYAPEMKHMFDGYGLLSRFIFEDGKVSAMARYTASNAFKLWKSSGKMQFSEFGTSISTLKNIWNTLLGVTGFGQGFTDNATVNTLPLPSGELLAMTETIKGQYRVRVDDLHTIERAPFVGDSVPGDLTSAHPAVCPDGSVYNLAVDFGRSRTIYRLDPETLKRTKLADVPTKDYLRPSWVHDLPATENYIVVVDAPLKYDIVALSLGRPAISGGFSWSPEQGTQVHLINRHTGATQSFECPVTDFYCFHFMNAFESADGKTVFLDCPVFKHGGATDYFLLDNLKGQQDIPASPVQRMTIPLDGSSKQATLSLIQRDTTQYNELGRINPLYKGHDYQYAYHLASVRPTPLGNALGKLDVRSGETQLWHEPGCIPQEPLFIPRPGAKAEDDGVVVSAVAGADGRTFILVLDGQSWKEVARAHMPYGMAFQFHGQWYPS</sequence>
<keyword evidence="8" id="KW-1185">Reference proteome</keyword>
<name>A0AAW1NU17_9CHLO</name>
<feature type="region of interest" description="Disordered" evidence="6">
    <location>
        <begin position="39"/>
        <end position="68"/>
    </location>
</feature>
<accession>A0AAW1NU17</accession>
<feature type="binding site" evidence="5">
    <location>
        <position position="534"/>
    </location>
    <ligand>
        <name>Fe cation</name>
        <dbReference type="ChEBI" id="CHEBI:24875"/>
        <note>catalytic</note>
    </ligand>
</feature>
<evidence type="ECO:0000256" key="6">
    <source>
        <dbReference type="SAM" id="MobiDB-lite"/>
    </source>
</evidence>
<feature type="compositionally biased region" description="Polar residues" evidence="6">
    <location>
        <begin position="50"/>
        <end position="62"/>
    </location>
</feature>
<dbReference type="AlphaFoldDB" id="A0AAW1NU17"/>
<dbReference type="GO" id="GO:0009507">
    <property type="term" value="C:chloroplast"/>
    <property type="evidence" value="ECO:0007669"/>
    <property type="project" value="TreeGrafter"/>
</dbReference>
<evidence type="ECO:0000313" key="8">
    <source>
        <dbReference type="Proteomes" id="UP001465755"/>
    </source>
</evidence>
<reference evidence="7 8" key="1">
    <citation type="journal article" date="2024" name="Nat. Commun.">
        <title>Phylogenomics reveals the evolutionary origins of lichenization in chlorophyte algae.</title>
        <authorList>
            <person name="Puginier C."/>
            <person name="Libourel C."/>
            <person name="Otte J."/>
            <person name="Skaloud P."/>
            <person name="Haon M."/>
            <person name="Grisel S."/>
            <person name="Petersen M."/>
            <person name="Berrin J.G."/>
            <person name="Delaux P.M."/>
            <person name="Dal Grande F."/>
            <person name="Keller J."/>
        </authorList>
    </citation>
    <scope>NUCLEOTIDE SEQUENCE [LARGE SCALE GENOMIC DNA]</scope>
    <source>
        <strain evidence="7 8">SAG 2036</strain>
    </source>
</reference>
<evidence type="ECO:0000256" key="3">
    <source>
        <dbReference type="ARBA" id="ARBA00023002"/>
    </source>
</evidence>
<dbReference type="Pfam" id="PF03055">
    <property type="entry name" value="RPE65"/>
    <property type="match status" value="1"/>
</dbReference>
<evidence type="ECO:0000256" key="1">
    <source>
        <dbReference type="ARBA" id="ARBA00006787"/>
    </source>
</evidence>
<comment type="cofactor">
    <cofactor evidence="5">
        <name>Fe(2+)</name>
        <dbReference type="ChEBI" id="CHEBI:29033"/>
    </cofactor>
    <text evidence="5">Binds 1 Fe(2+) ion per subunit.</text>
</comment>
<dbReference type="PANTHER" id="PTHR10543:SF24">
    <property type="entry name" value="CAROTENOID ISOMEROOXYGENASE"/>
    <property type="match status" value="1"/>
</dbReference>
<evidence type="ECO:0000313" key="7">
    <source>
        <dbReference type="EMBL" id="KAK9795606.1"/>
    </source>
</evidence>
<feature type="compositionally biased region" description="Polar residues" evidence="6">
    <location>
        <begin position="1"/>
        <end position="10"/>
    </location>
</feature>
<dbReference type="GO" id="GO:0046872">
    <property type="term" value="F:metal ion binding"/>
    <property type="evidence" value="ECO:0007669"/>
    <property type="project" value="UniProtKB-KW"/>
</dbReference>
<dbReference type="SUPFAM" id="SSF50998">
    <property type="entry name" value="Quinoprotein alcohol dehydrogenase-like"/>
    <property type="match status" value="1"/>
</dbReference>
<feature type="binding site" evidence="5">
    <location>
        <position position="285"/>
    </location>
    <ligand>
        <name>Fe cation</name>
        <dbReference type="ChEBI" id="CHEBI:24875"/>
        <note>catalytic</note>
    </ligand>
</feature>
<comment type="similarity">
    <text evidence="1">Belongs to the carotenoid oxygenase family.</text>
</comment>
<feature type="binding site" evidence="5">
    <location>
        <position position="353"/>
    </location>
    <ligand>
        <name>Fe cation</name>
        <dbReference type="ChEBI" id="CHEBI:24875"/>
        <note>catalytic</note>
    </ligand>
</feature>
<feature type="region of interest" description="Disordered" evidence="6">
    <location>
        <begin position="1"/>
        <end position="24"/>
    </location>
</feature>
<dbReference type="GO" id="GO:0010436">
    <property type="term" value="F:carotenoid dioxygenase activity"/>
    <property type="evidence" value="ECO:0007669"/>
    <property type="project" value="TreeGrafter"/>
</dbReference>